<proteinExistence type="predicted"/>
<dbReference type="RefSeq" id="WP_058505808.1">
    <property type="nucleotide sequence ID" value="NZ_CAAAIF010000003.1"/>
</dbReference>
<sequence length="149" mass="17582">MRKIQIERKLFELFGYKFLVFENFEDSDLNIDDEFTYKDDNKEKLVDIFVANKFYSIWSDERRHNASIICACHGNLNLIINFLKKIGVSTESYATFNCYLQDGEDSVLYLTSKEAMQVFINHLYSEKKLKKLSFSSNVFPLRKDKVSQT</sequence>
<evidence type="ECO:0000313" key="2">
    <source>
        <dbReference type="Proteomes" id="UP000054725"/>
    </source>
</evidence>
<dbReference type="Proteomes" id="UP000054725">
    <property type="component" value="Unassembled WGS sequence"/>
</dbReference>
<dbReference type="PATRIC" id="fig|45070.6.peg.2999"/>
<gene>
    <name evidence="1" type="ORF">Lnau_2845</name>
</gene>
<dbReference type="OrthoDB" id="5651010at2"/>
<organism evidence="1 2">
    <name type="scientific">Legionella nautarum</name>
    <dbReference type="NCBI Taxonomy" id="45070"/>
    <lineage>
        <taxon>Bacteria</taxon>
        <taxon>Pseudomonadati</taxon>
        <taxon>Pseudomonadota</taxon>
        <taxon>Gammaproteobacteria</taxon>
        <taxon>Legionellales</taxon>
        <taxon>Legionellaceae</taxon>
        <taxon>Legionella</taxon>
    </lineage>
</organism>
<protein>
    <submittedName>
        <fullName evidence="1">Uncharacterized protein</fullName>
    </submittedName>
</protein>
<dbReference type="EMBL" id="LNYO01000024">
    <property type="protein sequence ID" value="KTD33197.1"/>
    <property type="molecule type" value="Genomic_DNA"/>
</dbReference>
<keyword evidence="2" id="KW-1185">Reference proteome</keyword>
<name>A0A0W0WLI7_9GAMM</name>
<dbReference type="AlphaFoldDB" id="A0A0W0WLI7"/>
<reference evidence="1 2" key="1">
    <citation type="submission" date="2015-11" db="EMBL/GenBank/DDBJ databases">
        <title>Genomic analysis of 38 Legionella species identifies large and diverse effector repertoires.</title>
        <authorList>
            <person name="Burstein D."/>
            <person name="Amaro F."/>
            <person name="Zusman T."/>
            <person name="Lifshitz Z."/>
            <person name="Cohen O."/>
            <person name="Gilbert J.A."/>
            <person name="Pupko T."/>
            <person name="Shuman H.A."/>
            <person name="Segal G."/>
        </authorList>
    </citation>
    <scope>NUCLEOTIDE SEQUENCE [LARGE SCALE GENOMIC DNA]</scope>
    <source>
        <strain evidence="1 2">ATCC 49506</strain>
    </source>
</reference>
<accession>A0A0W0WLI7</accession>
<evidence type="ECO:0000313" key="1">
    <source>
        <dbReference type="EMBL" id="KTD33197.1"/>
    </source>
</evidence>
<comment type="caution">
    <text evidence="1">The sequence shown here is derived from an EMBL/GenBank/DDBJ whole genome shotgun (WGS) entry which is preliminary data.</text>
</comment>